<evidence type="ECO:0000259" key="11">
    <source>
        <dbReference type="Pfam" id="PF00725"/>
    </source>
</evidence>
<evidence type="ECO:0000256" key="4">
    <source>
        <dbReference type="ARBA" id="ARBA00022490"/>
    </source>
</evidence>
<dbReference type="GO" id="GO:0050104">
    <property type="term" value="F:L-gulonate 3-dehydrogenase activity"/>
    <property type="evidence" value="ECO:0007669"/>
    <property type="project" value="UniProtKB-EC"/>
</dbReference>
<dbReference type="InterPro" id="IPR022694">
    <property type="entry name" value="3-OHacyl-CoA_DH"/>
</dbReference>
<sequence>MAIAILGNGIIGHGMADVFAKAGHEVRLIGRSEASLAAALARIRESMGVFAAEGLFEAAQIEPAMARISTATDLAAAQGCDFVFEAVPEDMELKLSLFERLDAMLPPTAILASSSGHPASALAARMTHRARMVAAHFWYPPQLLPLVEVCGGPETAPEVVDRTVALLRAAGKEPVVIEKEVPGFIGNRIQFAALREAWSLWARGVASAEAIDAVVRHSIGRRLGVTGPIESADLGGLDTMWHFARFLQPDLDAEPQPPEAIGRLVEQGARGVANGRGVHDWSRRDGAALAEARRRELIRWLKADRAR</sequence>
<feature type="site" description="Important for catalytic activity" evidence="10">
    <location>
        <position position="136"/>
    </location>
</feature>
<keyword evidence="4" id="KW-0963">Cytoplasm</keyword>
<dbReference type="EC" id="1.1.1.45" evidence="8"/>
<accession>A0A840XS75</accession>
<reference evidence="13 14" key="1">
    <citation type="submission" date="2020-08" db="EMBL/GenBank/DDBJ databases">
        <title>Genomic Encyclopedia of Type Strains, Phase IV (KMG-IV): sequencing the most valuable type-strain genomes for metagenomic binning, comparative biology and taxonomic classification.</title>
        <authorList>
            <person name="Goeker M."/>
        </authorList>
    </citation>
    <scope>NUCLEOTIDE SEQUENCE [LARGE SCALE GENOMIC DNA]</scope>
    <source>
        <strain evidence="13 14">DSM 25895</strain>
    </source>
</reference>
<evidence type="ECO:0000256" key="6">
    <source>
        <dbReference type="ARBA" id="ARBA00023002"/>
    </source>
</evidence>
<evidence type="ECO:0000256" key="7">
    <source>
        <dbReference type="ARBA" id="ARBA00023027"/>
    </source>
</evidence>
<evidence type="ECO:0000256" key="2">
    <source>
        <dbReference type="ARBA" id="ARBA00009463"/>
    </source>
</evidence>
<feature type="domain" description="3-hydroxyacyl-CoA dehydrogenase C-terminal" evidence="11">
    <location>
        <begin position="183"/>
        <end position="281"/>
    </location>
</feature>
<keyword evidence="14" id="KW-1185">Reference proteome</keyword>
<evidence type="ECO:0000256" key="5">
    <source>
        <dbReference type="ARBA" id="ARBA00022553"/>
    </source>
</evidence>
<dbReference type="GO" id="GO:0070403">
    <property type="term" value="F:NAD+ binding"/>
    <property type="evidence" value="ECO:0007669"/>
    <property type="project" value="InterPro"/>
</dbReference>
<evidence type="ECO:0000256" key="3">
    <source>
        <dbReference type="ARBA" id="ARBA00011738"/>
    </source>
</evidence>
<dbReference type="SUPFAM" id="SSF48179">
    <property type="entry name" value="6-phosphogluconate dehydrogenase C-terminal domain-like"/>
    <property type="match status" value="1"/>
</dbReference>
<dbReference type="InterPro" id="IPR006108">
    <property type="entry name" value="3HC_DH_C"/>
</dbReference>
<dbReference type="InterPro" id="IPR006176">
    <property type="entry name" value="3-OHacyl-CoA_DH_NAD-bd"/>
</dbReference>
<comment type="subunit">
    <text evidence="3">Homodimer.</text>
</comment>
<gene>
    <name evidence="13" type="ORF">FHS88_003552</name>
</gene>
<feature type="domain" description="3-hydroxyacyl-CoA dehydrogenase NAD binding" evidence="12">
    <location>
        <begin position="3"/>
        <end position="180"/>
    </location>
</feature>
<dbReference type="PANTHER" id="PTHR48075:SF1">
    <property type="entry name" value="LAMBDA-CRYSTALLIN HOMOLOG"/>
    <property type="match status" value="1"/>
</dbReference>
<dbReference type="Pfam" id="PF02737">
    <property type="entry name" value="3HCDH_N"/>
    <property type="match status" value="1"/>
</dbReference>
<protein>
    <recommendedName>
        <fullName evidence="9">L-gulonate 3-dehydrogenase</fullName>
        <ecNumber evidence="8">1.1.1.45</ecNumber>
    </recommendedName>
    <alternativeName>
        <fullName evidence="9">L-gulonate 3-dehydrogenase</fullName>
    </alternativeName>
</protein>
<dbReference type="PIRSF" id="PIRSF000105">
    <property type="entry name" value="HCDH"/>
    <property type="match status" value="1"/>
</dbReference>
<dbReference type="RefSeq" id="WP_184486787.1">
    <property type="nucleotide sequence ID" value="NZ_JAAEDJ010000157.1"/>
</dbReference>
<keyword evidence="5" id="KW-0597">Phosphoprotein</keyword>
<keyword evidence="6 13" id="KW-0560">Oxidoreductase</keyword>
<dbReference type="GO" id="GO:0006631">
    <property type="term" value="P:fatty acid metabolic process"/>
    <property type="evidence" value="ECO:0007669"/>
    <property type="project" value="InterPro"/>
</dbReference>
<evidence type="ECO:0000313" key="14">
    <source>
        <dbReference type="Proteomes" id="UP000562254"/>
    </source>
</evidence>
<dbReference type="Proteomes" id="UP000562254">
    <property type="component" value="Unassembled WGS sequence"/>
</dbReference>
<evidence type="ECO:0000256" key="8">
    <source>
        <dbReference type="ARBA" id="ARBA00038962"/>
    </source>
</evidence>
<evidence type="ECO:0000256" key="1">
    <source>
        <dbReference type="ARBA" id="ARBA00004496"/>
    </source>
</evidence>
<proteinExistence type="inferred from homology"/>
<dbReference type="SUPFAM" id="SSF51735">
    <property type="entry name" value="NAD(P)-binding Rossmann-fold domains"/>
    <property type="match status" value="1"/>
</dbReference>
<comment type="subcellular location">
    <subcellularLocation>
        <location evidence="1">Cytoplasm</location>
    </subcellularLocation>
</comment>
<comment type="similarity">
    <text evidence="2">Belongs to the 3-hydroxyacyl-CoA dehydrogenase family.</text>
</comment>
<comment type="caution">
    <text evidence="13">The sequence shown here is derived from an EMBL/GenBank/DDBJ whole genome shotgun (WGS) entry which is preliminary data.</text>
</comment>
<evidence type="ECO:0000256" key="10">
    <source>
        <dbReference type="PIRSR" id="PIRSR000105-1"/>
    </source>
</evidence>
<name>A0A840XS75_9PROT</name>
<dbReference type="EMBL" id="JACIJE010000012">
    <property type="protein sequence ID" value="MBB5691395.1"/>
    <property type="molecule type" value="Genomic_DNA"/>
</dbReference>
<evidence type="ECO:0000313" key="13">
    <source>
        <dbReference type="EMBL" id="MBB5691395.1"/>
    </source>
</evidence>
<dbReference type="PANTHER" id="PTHR48075">
    <property type="entry name" value="3-HYDROXYACYL-COA DEHYDROGENASE FAMILY PROTEIN"/>
    <property type="match status" value="1"/>
</dbReference>
<dbReference type="InterPro" id="IPR013328">
    <property type="entry name" value="6PGD_dom2"/>
</dbReference>
<keyword evidence="7" id="KW-0520">NAD</keyword>
<dbReference type="Gene3D" id="1.10.1040.10">
    <property type="entry name" value="N-(1-d-carboxylethyl)-l-norvaline Dehydrogenase, domain 2"/>
    <property type="match status" value="1"/>
</dbReference>
<dbReference type="Pfam" id="PF00725">
    <property type="entry name" value="3HCDH"/>
    <property type="match status" value="1"/>
</dbReference>
<evidence type="ECO:0000259" key="12">
    <source>
        <dbReference type="Pfam" id="PF02737"/>
    </source>
</evidence>
<dbReference type="InterPro" id="IPR036291">
    <property type="entry name" value="NAD(P)-bd_dom_sf"/>
</dbReference>
<organism evidence="13 14">
    <name type="scientific">Neoroseomonas alkaliterrae</name>
    <dbReference type="NCBI Taxonomy" id="1452450"/>
    <lineage>
        <taxon>Bacteria</taxon>
        <taxon>Pseudomonadati</taxon>
        <taxon>Pseudomonadota</taxon>
        <taxon>Alphaproteobacteria</taxon>
        <taxon>Acetobacterales</taxon>
        <taxon>Acetobacteraceae</taxon>
        <taxon>Neoroseomonas</taxon>
    </lineage>
</organism>
<dbReference type="GO" id="GO:0005737">
    <property type="term" value="C:cytoplasm"/>
    <property type="evidence" value="ECO:0007669"/>
    <property type="project" value="UniProtKB-SubCell"/>
</dbReference>
<dbReference type="AlphaFoldDB" id="A0A840XS75"/>
<evidence type="ECO:0000256" key="9">
    <source>
        <dbReference type="ARBA" id="ARBA00042709"/>
    </source>
</evidence>
<dbReference type="Gene3D" id="3.40.50.720">
    <property type="entry name" value="NAD(P)-binding Rossmann-like Domain"/>
    <property type="match status" value="1"/>
</dbReference>
<dbReference type="InterPro" id="IPR008927">
    <property type="entry name" value="6-PGluconate_DH-like_C_sf"/>
</dbReference>